<dbReference type="GO" id="GO:0016887">
    <property type="term" value="F:ATP hydrolysis activity"/>
    <property type="evidence" value="ECO:0007669"/>
    <property type="project" value="InterPro"/>
</dbReference>
<dbReference type="GO" id="GO:0005886">
    <property type="term" value="C:plasma membrane"/>
    <property type="evidence" value="ECO:0007669"/>
    <property type="project" value="UniProtKB-SubCell"/>
</dbReference>
<dbReference type="InterPro" id="IPR003593">
    <property type="entry name" value="AAA+_ATPase"/>
</dbReference>
<dbReference type="InterPro" id="IPR027417">
    <property type="entry name" value="P-loop_NTPase"/>
</dbReference>
<dbReference type="InterPro" id="IPR017871">
    <property type="entry name" value="ABC_transporter-like_CS"/>
</dbReference>
<evidence type="ECO:0000256" key="8">
    <source>
        <dbReference type="ARBA" id="ARBA00023004"/>
    </source>
</evidence>
<evidence type="ECO:0000256" key="3">
    <source>
        <dbReference type="ARBA" id="ARBA00022448"/>
    </source>
</evidence>
<keyword evidence="9" id="KW-0406">Ion transport</keyword>
<evidence type="ECO:0000313" key="12">
    <source>
        <dbReference type="Proteomes" id="UP000067444"/>
    </source>
</evidence>
<dbReference type="CDD" id="cd03214">
    <property type="entry name" value="ABC_Iron-Siderophores_B12_Hemin"/>
    <property type="match status" value="1"/>
</dbReference>
<dbReference type="AlphaFoldDB" id="A0A0K0Y602"/>
<comment type="subcellular location">
    <subcellularLocation>
        <location evidence="1">Cell membrane</location>
        <topology evidence="1">Peripheral membrane protein</topology>
    </subcellularLocation>
</comment>
<protein>
    <submittedName>
        <fullName evidence="11">Putative siderophore transport system ATP-binding protein YusV</fullName>
    </submittedName>
</protein>
<keyword evidence="10" id="KW-0472">Membrane</keyword>
<dbReference type="InterPro" id="IPR003439">
    <property type="entry name" value="ABC_transporter-like_ATP-bd"/>
</dbReference>
<keyword evidence="6" id="KW-0547">Nucleotide-binding</keyword>
<evidence type="ECO:0000256" key="9">
    <source>
        <dbReference type="ARBA" id="ARBA00023065"/>
    </source>
</evidence>
<keyword evidence="5" id="KW-0410">Iron transport</keyword>
<reference evidence="11 12" key="1">
    <citation type="journal article" date="2015" name="Genome Announc.">
        <title>Closed Genome Sequence of Octadecabacter temperatus SB1, the First Mesophilic Species of the Genus Octadecabacter.</title>
        <authorList>
            <person name="Voget S."/>
            <person name="Billerbeck S."/>
            <person name="Simon M."/>
            <person name="Daniel R."/>
        </authorList>
    </citation>
    <scope>NUCLEOTIDE SEQUENCE [LARGE SCALE GENOMIC DNA]</scope>
    <source>
        <strain evidence="11 12">SB1</strain>
    </source>
</reference>
<organism evidence="11 12">
    <name type="scientific">Octadecabacter temperatus</name>
    <dbReference type="NCBI Taxonomy" id="1458307"/>
    <lineage>
        <taxon>Bacteria</taxon>
        <taxon>Pseudomonadati</taxon>
        <taxon>Pseudomonadota</taxon>
        <taxon>Alphaproteobacteria</taxon>
        <taxon>Rhodobacterales</taxon>
        <taxon>Roseobacteraceae</taxon>
        <taxon>Octadecabacter</taxon>
    </lineage>
</organism>
<dbReference type="EMBL" id="CP012160">
    <property type="protein sequence ID" value="AKS46355.1"/>
    <property type="molecule type" value="Genomic_DNA"/>
</dbReference>
<dbReference type="Gene3D" id="3.40.50.300">
    <property type="entry name" value="P-loop containing nucleotide triphosphate hydrolases"/>
    <property type="match status" value="1"/>
</dbReference>
<evidence type="ECO:0000256" key="6">
    <source>
        <dbReference type="ARBA" id="ARBA00022741"/>
    </source>
</evidence>
<dbReference type="SMART" id="SM00382">
    <property type="entry name" value="AAA"/>
    <property type="match status" value="1"/>
</dbReference>
<dbReference type="OrthoDB" id="9805601at2"/>
<keyword evidence="4" id="KW-1003">Cell membrane</keyword>
<dbReference type="PANTHER" id="PTHR42771">
    <property type="entry name" value="IRON(3+)-HYDROXAMATE IMPORT ATP-BINDING PROTEIN FHUC"/>
    <property type="match status" value="1"/>
</dbReference>
<gene>
    <name evidence="11" type="primary">yusV</name>
    <name evidence="11" type="ORF">OSB_18140</name>
</gene>
<dbReference type="GO" id="GO:0006826">
    <property type="term" value="P:iron ion transport"/>
    <property type="evidence" value="ECO:0007669"/>
    <property type="project" value="UniProtKB-KW"/>
</dbReference>
<dbReference type="PATRIC" id="fig|1458307.3.peg.1827"/>
<evidence type="ECO:0000256" key="2">
    <source>
        <dbReference type="ARBA" id="ARBA00005417"/>
    </source>
</evidence>
<keyword evidence="3" id="KW-0813">Transport</keyword>
<dbReference type="PROSITE" id="PS00211">
    <property type="entry name" value="ABC_TRANSPORTER_1"/>
    <property type="match status" value="1"/>
</dbReference>
<keyword evidence="12" id="KW-1185">Reference proteome</keyword>
<keyword evidence="8" id="KW-0408">Iron</keyword>
<name>A0A0K0Y602_9RHOB</name>
<evidence type="ECO:0000256" key="5">
    <source>
        <dbReference type="ARBA" id="ARBA00022496"/>
    </source>
</evidence>
<evidence type="ECO:0000256" key="1">
    <source>
        <dbReference type="ARBA" id="ARBA00004202"/>
    </source>
</evidence>
<dbReference type="PROSITE" id="PS50893">
    <property type="entry name" value="ABC_TRANSPORTER_2"/>
    <property type="match status" value="1"/>
</dbReference>
<dbReference type="InterPro" id="IPR051535">
    <property type="entry name" value="Siderophore_ABC-ATPase"/>
</dbReference>
<dbReference type="FunFam" id="3.40.50.300:FF:000134">
    <property type="entry name" value="Iron-enterobactin ABC transporter ATP-binding protein"/>
    <property type="match status" value="1"/>
</dbReference>
<evidence type="ECO:0000256" key="10">
    <source>
        <dbReference type="ARBA" id="ARBA00023136"/>
    </source>
</evidence>
<sequence length="250" mass="27069">MISIRNLSYQIAGTSILTDISLDLPKGKISALIGPNGAGKSTLLSLVARLEKLQSGSVMVGDLAVGACSNRELAKHLSILPQMPDQVPRLTVQDLVSFGRYPYHQGRPTDEDDAAVEHALSLFGLADLAQRSVDELSGGQRQRAQISMTFAQDTEYMLLDEPLNNLDIAGARSLMALLRELSDIHGKTIVIVLHDINYASRYADWLVALKTGQIAVEGTPSQTVTPALLRDVFQTDADIQHIDGVPIVMV</sequence>
<dbReference type="Proteomes" id="UP000067444">
    <property type="component" value="Chromosome"/>
</dbReference>
<proteinExistence type="inferred from homology"/>
<dbReference type="KEGG" id="otm:OSB_18140"/>
<dbReference type="RefSeq" id="WP_049834663.1">
    <property type="nucleotide sequence ID" value="NZ_CP012160.1"/>
</dbReference>
<accession>A0A0K0Y602</accession>
<dbReference type="STRING" id="1458307.OSB_18140"/>
<keyword evidence="7 11" id="KW-0067">ATP-binding</keyword>
<dbReference type="GO" id="GO:0005524">
    <property type="term" value="F:ATP binding"/>
    <property type="evidence" value="ECO:0007669"/>
    <property type="project" value="UniProtKB-KW"/>
</dbReference>
<evidence type="ECO:0000256" key="4">
    <source>
        <dbReference type="ARBA" id="ARBA00022475"/>
    </source>
</evidence>
<evidence type="ECO:0000313" key="11">
    <source>
        <dbReference type="EMBL" id="AKS46355.1"/>
    </source>
</evidence>
<dbReference type="SUPFAM" id="SSF52540">
    <property type="entry name" value="P-loop containing nucleoside triphosphate hydrolases"/>
    <property type="match status" value="1"/>
</dbReference>
<dbReference type="Pfam" id="PF00005">
    <property type="entry name" value="ABC_tran"/>
    <property type="match status" value="1"/>
</dbReference>
<evidence type="ECO:0000256" key="7">
    <source>
        <dbReference type="ARBA" id="ARBA00022840"/>
    </source>
</evidence>
<dbReference type="PANTHER" id="PTHR42771:SF3">
    <property type="entry name" value="PETROBACTIN IMPORT ATP-BINDING PROTEIN YCLP"/>
    <property type="match status" value="1"/>
</dbReference>
<comment type="similarity">
    <text evidence="2">Belongs to the ABC transporter superfamily.</text>
</comment>